<keyword evidence="2" id="KW-1185">Reference proteome</keyword>
<gene>
    <name evidence="1" type="ORF">AGOR_G00116140</name>
</gene>
<dbReference type="Proteomes" id="UP000829720">
    <property type="component" value="Unassembled WGS sequence"/>
</dbReference>
<protein>
    <submittedName>
        <fullName evidence="1">Uncharacterized protein</fullName>
    </submittedName>
</protein>
<dbReference type="AlphaFoldDB" id="A0A8T3DE20"/>
<name>A0A8T3DE20_9TELE</name>
<sequence>MGLTPSSSEGDSALSPVTVCLLRRRLQTRHPTPLPRIGLLSLFSASVTMPVLVWEGDGEVSMVPCWASAVGYRGTYFSLGTNDTQLQQRSVSSSSTCLFSTESPVRAVYKTNP</sequence>
<accession>A0A8T3DE20</accession>
<organism evidence="1 2">
    <name type="scientific">Albula goreensis</name>
    <dbReference type="NCBI Taxonomy" id="1534307"/>
    <lineage>
        <taxon>Eukaryota</taxon>
        <taxon>Metazoa</taxon>
        <taxon>Chordata</taxon>
        <taxon>Craniata</taxon>
        <taxon>Vertebrata</taxon>
        <taxon>Euteleostomi</taxon>
        <taxon>Actinopterygii</taxon>
        <taxon>Neopterygii</taxon>
        <taxon>Teleostei</taxon>
        <taxon>Albuliformes</taxon>
        <taxon>Albulidae</taxon>
        <taxon>Albula</taxon>
    </lineage>
</organism>
<reference evidence="1" key="1">
    <citation type="submission" date="2021-01" db="EMBL/GenBank/DDBJ databases">
        <authorList>
            <person name="Zahm M."/>
            <person name="Roques C."/>
            <person name="Cabau C."/>
            <person name="Klopp C."/>
            <person name="Donnadieu C."/>
            <person name="Jouanno E."/>
            <person name="Lampietro C."/>
            <person name="Louis A."/>
            <person name="Herpin A."/>
            <person name="Echchiki A."/>
            <person name="Berthelot C."/>
            <person name="Parey E."/>
            <person name="Roest-Crollius H."/>
            <person name="Braasch I."/>
            <person name="Postlethwait J."/>
            <person name="Bobe J."/>
            <person name="Montfort J."/>
            <person name="Bouchez O."/>
            <person name="Begum T."/>
            <person name="Mejri S."/>
            <person name="Adams A."/>
            <person name="Chen W.-J."/>
            <person name="Guiguen Y."/>
        </authorList>
    </citation>
    <scope>NUCLEOTIDE SEQUENCE</scope>
    <source>
        <tissue evidence="1">Blood</tissue>
    </source>
</reference>
<dbReference type="EMBL" id="JAERUA010000010">
    <property type="protein sequence ID" value="KAI1894470.1"/>
    <property type="molecule type" value="Genomic_DNA"/>
</dbReference>
<evidence type="ECO:0000313" key="2">
    <source>
        <dbReference type="Proteomes" id="UP000829720"/>
    </source>
</evidence>
<evidence type="ECO:0000313" key="1">
    <source>
        <dbReference type="EMBL" id="KAI1894470.1"/>
    </source>
</evidence>
<proteinExistence type="predicted"/>
<comment type="caution">
    <text evidence="1">The sequence shown here is derived from an EMBL/GenBank/DDBJ whole genome shotgun (WGS) entry which is preliminary data.</text>
</comment>